<evidence type="ECO:0000313" key="2">
    <source>
        <dbReference type="Proteomes" id="UP001497680"/>
    </source>
</evidence>
<protein>
    <submittedName>
        <fullName evidence="1">Heterokaryon incompatibility protein-domain-containing protein</fullName>
    </submittedName>
</protein>
<dbReference type="Proteomes" id="UP001497680">
    <property type="component" value="Unassembled WGS sequence"/>
</dbReference>
<comment type="caution">
    <text evidence="1">The sequence shown here is derived from an EMBL/GenBank/DDBJ whole genome shotgun (WGS) entry which is preliminary data.</text>
</comment>
<dbReference type="EMBL" id="MU394358">
    <property type="protein sequence ID" value="KAI6083097.1"/>
    <property type="molecule type" value="Genomic_DNA"/>
</dbReference>
<organism evidence="1 2">
    <name type="scientific">Hypoxylon rubiginosum</name>
    <dbReference type="NCBI Taxonomy" id="110542"/>
    <lineage>
        <taxon>Eukaryota</taxon>
        <taxon>Fungi</taxon>
        <taxon>Dikarya</taxon>
        <taxon>Ascomycota</taxon>
        <taxon>Pezizomycotina</taxon>
        <taxon>Sordariomycetes</taxon>
        <taxon>Xylariomycetidae</taxon>
        <taxon>Xylariales</taxon>
        <taxon>Hypoxylaceae</taxon>
        <taxon>Hypoxylon</taxon>
    </lineage>
</organism>
<proteinExistence type="predicted"/>
<sequence>MATVVITDELIVQQQQPVELSSLPLSPLAQLYDSLRVDKDSIRLLDLEPEPRSKLFSVSSKARSASALKGTLRVALLRNCPKFTALSYVWGRKADPSDVILCNKIPIEITPNCRDALQAVRKLKGRITIWVDSVCIDQSNGAEKASQIPLMGDIYTWAEMVYVWLGRGTERSDHAIEMLRIASRASTCLEGNRIECLTGLSKGLRGLRALGQLLWLTSPWSLALRLKSESYLRKENNDPRCLEDLLSREWFSRAWTFQELILPRDIVILCGTQALDWDHFLRGMWTTQNFTYKAGPMGWFPHSPWEDLGLDRLDYLTEWYRILELWMNIKRKTTWGTRKMRSDNAGTVSFRNYQSPVLSLYHWWYKNTYKYPVLFLLNLPISLLWLLIWGSPSVPLPALLILLGPGLLYVFILSTIFILLAFLVYVFIIIVGISATPLHVSFADKTVSHFDPRRDLARILPQAVKYRHATEPRDRIYAIYGILLSFDLELSPIDYSKTETQVFTDFFSTLLQWSEHYLVYVVDAGLSDDADKPSWVPDWKTALERSWLPADVYTRRLSRAAILTTPHAQVVGNALQVRCVMVCKAAFVSGPFEKLKGGDVVELLEKPVAIVCEMIHRARLNMPLDGAYDTVATSIYKALRAQGSPTDESSTFHGFSKLHEKIKAKLGRGDGGEGAVDYAAISKKLLQKFSTNTHHHLKKIFEELAGKRNLFDTYNGYIGSGPPNMTEGDLVAYIAGVPVPMILREADVPTTYRLLGPAFVVGLMEGEGWAGPSPEIITLV</sequence>
<reference evidence="1 2" key="1">
    <citation type="journal article" date="2022" name="New Phytol.">
        <title>Ecological generalism drives hyperdiversity of secondary metabolite gene clusters in xylarialean endophytes.</title>
        <authorList>
            <person name="Franco M.E.E."/>
            <person name="Wisecaver J.H."/>
            <person name="Arnold A.E."/>
            <person name="Ju Y.M."/>
            <person name="Slot J.C."/>
            <person name="Ahrendt S."/>
            <person name="Moore L.P."/>
            <person name="Eastman K.E."/>
            <person name="Scott K."/>
            <person name="Konkel Z."/>
            <person name="Mondo S.J."/>
            <person name="Kuo A."/>
            <person name="Hayes R.D."/>
            <person name="Haridas S."/>
            <person name="Andreopoulos B."/>
            <person name="Riley R."/>
            <person name="LaButti K."/>
            <person name="Pangilinan J."/>
            <person name="Lipzen A."/>
            <person name="Amirebrahimi M."/>
            <person name="Yan J."/>
            <person name="Adam C."/>
            <person name="Keymanesh K."/>
            <person name="Ng V."/>
            <person name="Louie K."/>
            <person name="Northen T."/>
            <person name="Drula E."/>
            <person name="Henrissat B."/>
            <person name="Hsieh H.M."/>
            <person name="Youens-Clark K."/>
            <person name="Lutzoni F."/>
            <person name="Miadlikowska J."/>
            <person name="Eastwood D.C."/>
            <person name="Hamelin R.C."/>
            <person name="Grigoriev I.V."/>
            <person name="U'Ren J.M."/>
        </authorList>
    </citation>
    <scope>NUCLEOTIDE SEQUENCE [LARGE SCALE GENOMIC DNA]</scope>
    <source>
        <strain evidence="1 2">ER1909</strain>
    </source>
</reference>
<accession>A0ACC0CS10</accession>
<name>A0ACC0CS10_9PEZI</name>
<keyword evidence="2" id="KW-1185">Reference proteome</keyword>
<evidence type="ECO:0000313" key="1">
    <source>
        <dbReference type="EMBL" id="KAI6083097.1"/>
    </source>
</evidence>
<gene>
    <name evidence="1" type="ORF">F4821DRAFT_198127</name>
</gene>